<feature type="transmembrane region" description="Helical" evidence="1">
    <location>
        <begin position="7"/>
        <end position="28"/>
    </location>
</feature>
<evidence type="ECO:0000313" key="2">
    <source>
        <dbReference type="EMBL" id="CAB3775035.1"/>
    </source>
</evidence>
<evidence type="ECO:0000256" key="1">
    <source>
        <dbReference type="SAM" id="Phobius"/>
    </source>
</evidence>
<dbReference type="EMBL" id="CADIKH010000237">
    <property type="protein sequence ID" value="CAB3775035.1"/>
    <property type="molecule type" value="Genomic_DNA"/>
</dbReference>
<dbReference type="AlphaFoldDB" id="A0A6J5FCT1"/>
<keyword evidence="1" id="KW-1133">Transmembrane helix</keyword>
<proteinExistence type="predicted"/>
<reference evidence="2 3" key="1">
    <citation type="submission" date="2020-04" db="EMBL/GenBank/DDBJ databases">
        <authorList>
            <person name="De Canck E."/>
        </authorList>
    </citation>
    <scope>NUCLEOTIDE SEQUENCE [LARGE SCALE GENOMIC DNA]</scope>
    <source>
        <strain evidence="2 3">LMG 29542</strain>
    </source>
</reference>
<protein>
    <submittedName>
        <fullName evidence="2">Uncharacterized protein</fullName>
    </submittedName>
</protein>
<name>A0A6J5FCT1_9BURK</name>
<accession>A0A6J5FCT1</accession>
<organism evidence="2 3">
    <name type="scientific">Paraburkholderia humisilvae</name>
    <dbReference type="NCBI Taxonomy" id="627669"/>
    <lineage>
        <taxon>Bacteria</taxon>
        <taxon>Pseudomonadati</taxon>
        <taxon>Pseudomonadota</taxon>
        <taxon>Betaproteobacteria</taxon>
        <taxon>Burkholderiales</taxon>
        <taxon>Burkholderiaceae</taxon>
        <taxon>Paraburkholderia</taxon>
    </lineage>
</organism>
<dbReference type="RefSeq" id="WP_175233431.1">
    <property type="nucleotide sequence ID" value="NZ_CADIKH010000237.1"/>
</dbReference>
<keyword evidence="1" id="KW-0472">Membrane</keyword>
<dbReference type="Proteomes" id="UP000494363">
    <property type="component" value="Unassembled WGS sequence"/>
</dbReference>
<gene>
    <name evidence="2" type="ORF">LMG29542_08417</name>
</gene>
<keyword evidence="3" id="KW-1185">Reference proteome</keyword>
<keyword evidence="1" id="KW-0812">Transmembrane</keyword>
<sequence length="129" mass="13813">MKEAIDIVGWFVTSLMIGAGAPAAGMWLTSVLNTATEKLSKPTEFVINYFVPYRDGQLGYVVLGWAMGAIVELMKSYFTAPKGNEIASGGGMVVLALIGTALSAIGASNPAKPKPADETAWRHYTLFRR</sequence>
<evidence type="ECO:0000313" key="3">
    <source>
        <dbReference type="Proteomes" id="UP000494363"/>
    </source>
</evidence>
<feature type="transmembrane region" description="Helical" evidence="1">
    <location>
        <begin position="57"/>
        <end position="74"/>
    </location>
</feature>
<feature type="transmembrane region" description="Helical" evidence="1">
    <location>
        <begin position="86"/>
        <end position="107"/>
    </location>
</feature>